<evidence type="ECO:0000313" key="9">
    <source>
        <dbReference type="EMBL" id="TJW09860.1"/>
    </source>
</evidence>
<dbReference type="InterPro" id="IPR017896">
    <property type="entry name" value="4Fe4S_Fe-S-bd"/>
</dbReference>
<dbReference type="Gene3D" id="3.30.70.20">
    <property type="match status" value="2"/>
</dbReference>
<evidence type="ECO:0000256" key="5">
    <source>
        <dbReference type="ARBA" id="ARBA00023014"/>
    </source>
</evidence>
<evidence type="ECO:0000256" key="1">
    <source>
        <dbReference type="ARBA" id="ARBA00022485"/>
    </source>
</evidence>
<evidence type="ECO:0000256" key="6">
    <source>
        <dbReference type="SAM" id="MobiDB-lite"/>
    </source>
</evidence>
<accession>A0A3N0ABB2</accession>
<feature type="domain" description="4Fe-4S ferredoxin-type" evidence="7">
    <location>
        <begin position="54"/>
        <end position="83"/>
    </location>
</feature>
<dbReference type="Proteomes" id="UP000530850">
    <property type="component" value="Unassembled WGS sequence"/>
</dbReference>
<dbReference type="InterPro" id="IPR003813">
    <property type="entry name" value="MvhD/FlpD"/>
</dbReference>
<feature type="domain" description="4Fe-4S ferredoxin-type" evidence="7">
    <location>
        <begin position="296"/>
        <end position="325"/>
    </location>
</feature>
<dbReference type="Pfam" id="PF02662">
    <property type="entry name" value="FlpD"/>
    <property type="match status" value="1"/>
</dbReference>
<dbReference type="InterPro" id="IPR017900">
    <property type="entry name" value="4Fe4S_Fe_S_CS"/>
</dbReference>
<evidence type="ECO:0000259" key="7">
    <source>
        <dbReference type="PROSITE" id="PS51379"/>
    </source>
</evidence>
<keyword evidence="3" id="KW-0560">Oxidoreductase</keyword>
<sequence>MIRTDDMLYIISQMNSPLLAVEGNRCVLVRHRKAECLRCAAVCTTGAISRAPEGGIAVNPQLCIGCGTCATVCPSGCLEPQNPPDEALFGTMAEELTEGGAPVVLTCATAAAAAGTRPTVECLGRIDETFLVEAVVRGAVSITLISGNCSDCPHQRGGQECDAALASAARLLACFGRNVPLQKLTLAQVEPQQAASALSRSDNPSESPVPLPKPAAEELSFQHVQSDGTLPHFVPQRRLRLFNSLKALGEPCQQTLNTKLWGQVSVDTDICRSCRMCAVFCPTAAISPYDKSDGSFGISHRSALCMQCRLCETICPERAISVSDEVSLEEFLTGKQFRFKMDPIGWNPSAPDSISTRMARYFATDAVQDPQATNKPGEMAERRAYAQKKEAARRAARQERKQ</sequence>
<reference evidence="9 10" key="1">
    <citation type="submission" date="2019-04" db="EMBL/GenBank/DDBJ databases">
        <title>Microbes associate with the intestines of laboratory mice.</title>
        <authorList>
            <person name="Navarre W."/>
            <person name="Wong E."/>
            <person name="Huang K.C."/>
            <person name="Tropini C."/>
            <person name="Ng K."/>
            <person name="Yu B."/>
        </authorList>
    </citation>
    <scope>NUCLEOTIDE SEQUENCE [LARGE SCALE GENOMIC DNA]</scope>
    <source>
        <strain evidence="9 10">NM48_B13</strain>
    </source>
</reference>
<evidence type="ECO:0000313" key="8">
    <source>
        <dbReference type="EMBL" id="MBB3171449.1"/>
    </source>
</evidence>
<keyword evidence="5" id="KW-0411">Iron-sulfur</keyword>
<comment type="caution">
    <text evidence="9">The sequence shown here is derived from an EMBL/GenBank/DDBJ whole genome shotgun (WGS) entry which is preliminary data.</text>
</comment>
<dbReference type="Pfam" id="PF12838">
    <property type="entry name" value="Fer4_7"/>
    <property type="match status" value="1"/>
</dbReference>
<feature type="compositionally biased region" description="Basic and acidic residues" evidence="6">
    <location>
        <begin position="378"/>
        <end position="402"/>
    </location>
</feature>
<protein>
    <submittedName>
        <fullName evidence="9">4Fe-4S dicluster domain-containing protein</fullName>
    </submittedName>
    <submittedName>
        <fullName evidence="8">Ferredoxin</fullName>
    </submittedName>
</protein>
<dbReference type="PROSITE" id="PS51379">
    <property type="entry name" value="4FE4S_FER_2"/>
    <property type="match status" value="3"/>
</dbReference>
<dbReference type="InterPro" id="IPR050572">
    <property type="entry name" value="Fe-S_Ferredoxin"/>
</dbReference>
<dbReference type="GO" id="GO:0051539">
    <property type="term" value="F:4 iron, 4 sulfur cluster binding"/>
    <property type="evidence" value="ECO:0007669"/>
    <property type="project" value="UniProtKB-KW"/>
</dbReference>
<keyword evidence="2" id="KW-0479">Metal-binding</keyword>
<dbReference type="EMBL" id="JACHYA010000003">
    <property type="protein sequence ID" value="MBB3171449.1"/>
    <property type="molecule type" value="Genomic_DNA"/>
</dbReference>
<dbReference type="Proteomes" id="UP000309454">
    <property type="component" value="Unassembled WGS sequence"/>
</dbReference>
<proteinExistence type="predicted"/>
<gene>
    <name evidence="9" type="ORF">E5982_08425</name>
    <name evidence="8" type="ORF">FHR31_001267</name>
</gene>
<dbReference type="GO" id="GO:0046872">
    <property type="term" value="F:metal ion binding"/>
    <property type="evidence" value="ECO:0007669"/>
    <property type="project" value="UniProtKB-KW"/>
</dbReference>
<dbReference type="SUPFAM" id="SSF54862">
    <property type="entry name" value="4Fe-4S ferredoxins"/>
    <property type="match status" value="2"/>
</dbReference>
<reference evidence="8 11" key="2">
    <citation type="submission" date="2020-08" db="EMBL/GenBank/DDBJ databases">
        <title>Sequencing the genomes of 1000 actinobacteria strains.</title>
        <authorList>
            <person name="Klenk H.-P."/>
        </authorList>
    </citation>
    <scope>NUCLEOTIDE SEQUENCE [LARGE SCALE GENOMIC DNA]</scope>
    <source>
        <strain evidence="8 11">DSM 22242</strain>
    </source>
</reference>
<dbReference type="PROSITE" id="PS00198">
    <property type="entry name" value="4FE4S_FER_1"/>
    <property type="match status" value="3"/>
</dbReference>
<evidence type="ECO:0000256" key="4">
    <source>
        <dbReference type="ARBA" id="ARBA00023004"/>
    </source>
</evidence>
<dbReference type="AlphaFoldDB" id="A0A3N0ABB2"/>
<dbReference type="Pfam" id="PF00037">
    <property type="entry name" value="Fer4"/>
    <property type="match status" value="1"/>
</dbReference>
<dbReference type="PANTHER" id="PTHR43687:SF4">
    <property type="entry name" value="BLR5484 PROTEIN"/>
    <property type="match status" value="1"/>
</dbReference>
<dbReference type="EMBL" id="SSTM01000006">
    <property type="protein sequence ID" value="TJW09860.1"/>
    <property type="molecule type" value="Genomic_DNA"/>
</dbReference>
<dbReference type="OrthoDB" id="9672at2"/>
<feature type="region of interest" description="Disordered" evidence="6">
    <location>
        <begin position="366"/>
        <end position="402"/>
    </location>
</feature>
<dbReference type="GeneID" id="93356669"/>
<dbReference type="RefSeq" id="WP_123185360.1">
    <property type="nucleotide sequence ID" value="NZ_CANSOV010000004.1"/>
</dbReference>
<organism evidence="9 10">
    <name type="scientific">Parvibacter caecicola</name>
    <dbReference type="NCBI Taxonomy" id="747645"/>
    <lineage>
        <taxon>Bacteria</taxon>
        <taxon>Bacillati</taxon>
        <taxon>Actinomycetota</taxon>
        <taxon>Coriobacteriia</taxon>
        <taxon>Coriobacteriales</taxon>
        <taxon>Coriobacteriaceae</taxon>
        <taxon>Parvibacter</taxon>
    </lineage>
</organism>
<dbReference type="PANTHER" id="PTHR43687">
    <property type="entry name" value="ADENYLYLSULFATE REDUCTASE, BETA SUBUNIT"/>
    <property type="match status" value="1"/>
</dbReference>
<evidence type="ECO:0000256" key="3">
    <source>
        <dbReference type="ARBA" id="ARBA00023002"/>
    </source>
</evidence>
<keyword evidence="4" id="KW-0408">Iron</keyword>
<evidence type="ECO:0000313" key="11">
    <source>
        <dbReference type="Proteomes" id="UP000530850"/>
    </source>
</evidence>
<keyword evidence="1" id="KW-0004">4Fe-4S</keyword>
<name>A0A3N0ABB2_9ACTN</name>
<keyword evidence="10" id="KW-1185">Reference proteome</keyword>
<feature type="domain" description="4Fe-4S ferredoxin-type" evidence="7">
    <location>
        <begin position="262"/>
        <end position="291"/>
    </location>
</feature>
<evidence type="ECO:0000256" key="2">
    <source>
        <dbReference type="ARBA" id="ARBA00022723"/>
    </source>
</evidence>
<evidence type="ECO:0000313" key="10">
    <source>
        <dbReference type="Proteomes" id="UP000309454"/>
    </source>
</evidence>